<accession>A0A176XIN3</accession>
<evidence type="ECO:0008006" key="3">
    <source>
        <dbReference type="Google" id="ProtNLM"/>
    </source>
</evidence>
<organism evidence="1 2">
    <name type="scientific">Agrobacterium tumefaciens</name>
    <dbReference type="NCBI Taxonomy" id="358"/>
    <lineage>
        <taxon>Bacteria</taxon>
        <taxon>Pseudomonadati</taxon>
        <taxon>Pseudomonadota</taxon>
        <taxon>Alphaproteobacteria</taxon>
        <taxon>Hyphomicrobiales</taxon>
        <taxon>Rhizobiaceae</taxon>
        <taxon>Rhizobium/Agrobacterium group</taxon>
        <taxon>Agrobacterium</taxon>
        <taxon>Agrobacterium tumefaciens complex</taxon>
    </lineage>
</organism>
<dbReference type="Gene3D" id="1.10.357.10">
    <property type="entry name" value="Tetracycline Repressor, domain 2"/>
    <property type="match status" value="1"/>
</dbReference>
<protein>
    <recommendedName>
        <fullName evidence="3">TetR family transcriptional regulator</fullName>
    </recommendedName>
</protein>
<name>A0A176XIN3_AGRTU</name>
<reference evidence="1 2" key="1">
    <citation type="submission" date="2016-05" db="EMBL/GenBank/DDBJ databases">
        <authorList>
            <person name="Lavstsen T."/>
            <person name="Jespersen J.S."/>
        </authorList>
    </citation>
    <scope>NUCLEOTIDE SEQUENCE [LARGE SCALE GENOMIC DNA]</scope>
    <source>
        <strain evidence="1 2">KCJ1736</strain>
    </source>
</reference>
<dbReference type="AlphaFoldDB" id="A0A176XIN3"/>
<dbReference type="InterPro" id="IPR009057">
    <property type="entry name" value="Homeodomain-like_sf"/>
</dbReference>
<sequence length="154" mass="16815">MKALTQPRIAKIAGLRQSHLTYCFPRKADLYVALLEASRARAEQRNGGADANPGVMLSSLFFTPEQTRFFLSILLGVNEDSDLKRALAGHAAGLCREVAAKFGLAPDDARVGAFIDELRGMSIRFLLEPGEREPPATLIPDIARRHGRDPLAFG</sequence>
<evidence type="ECO:0000313" key="1">
    <source>
        <dbReference type="EMBL" id="OAE49015.1"/>
    </source>
</evidence>
<proteinExistence type="predicted"/>
<dbReference type="Proteomes" id="UP000077098">
    <property type="component" value="Unassembled WGS sequence"/>
</dbReference>
<dbReference type="EMBL" id="LXPS01000004">
    <property type="protein sequence ID" value="OAE49015.1"/>
    <property type="molecule type" value="Genomic_DNA"/>
</dbReference>
<evidence type="ECO:0000313" key="2">
    <source>
        <dbReference type="Proteomes" id="UP000077098"/>
    </source>
</evidence>
<dbReference type="SUPFAM" id="SSF46689">
    <property type="entry name" value="Homeodomain-like"/>
    <property type="match status" value="1"/>
</dbReference>
<gene>
    <name evidence="1" type="ORF">A7J57_20500</name>
</gene>
<comment type="caution">
    <text evidence="1">The sequence shown here is derived from an EMBL/GenBank/DDBJ whole genome shotgun (WGS) entry which is preliminary data.</text>
</comment>